<dbReference type="STRING" id="67801.A0A1B0C0D7"/>
<dbReference type="GO" id="GO:0005615">
    <property type="term" value="C:extracellular space"/>
    <property type="evidence" value="ECO:0007669"/>
    <property type="project" value="TreeGrafter"/>
</dbReference>
<evidence type="ECO:0000313" key="3">
    <source>
        <dbReference type="EnsemblMetazoa" id="GPPI045838-PA"/>
    </source>
</evidence>
<dbReference type="AlphaFoldDB" id="A0A1B0C0D7"/>
<keyword evidence="1" id="KW-0175">Coiled coil</keyword>
<proteinExistence type="predicted"/>
<dbReference type="Pfam" id="PF00147">
    <property type="entry name" value="Fibrinogen_C"/>
    <property type="match status" value="1"/>
</dbReference>
<feature type="coiled-coil region" evidence="1">
    <location>
        <begin position="34"/>
        <end position="114"/>
    </location>
</feature>
<organism evidence="3 4">
    <name type="scientific">Glossina palpalis gambiensis</name>
    <dbReference type="NCBI Taxonomy" id="67801"/>
    <lineage>
        <taxon>Eukaryota</taxon>
        <taxon>Metazoa</taxon>
        <taxon>Ecdysozoa</taxon>
        <taxon>Arthropoda</taxon>
        <taxon>Hexapoda</taxon>
        <taxon>Insecta</taxon>
        <taxon>Pterygota</taxon>
        <taxon>Neoptera</taxon>
        <taxon>Endopterygota</taxon>
        <taxon>Diptera</taxon>
        <taxon>Brachycera</taxon>
        <taxon>Muscomorpha</taxon>
        <taxon>Hippoboscoidea</taxon>
        <taxon>Glossinidae</taxon>
        <taxon>Glossina</taxon>
    </lineage>
</organism>
<dbReference type="VEuPathDB" id="VectorBase:GPPI045838"/>
<dbReference type="PANTHER" id="PTHR19143">
    <property type="entry name" value="FIBRINOGEN/TENASCIN/ANGIOPOEITIN"/>
    <property type="match status" value="1"/>
</dbReference>
<reference evidence="4" key="1">
    <citation type="submission" date="2015-01" db="EMBL/GenBank/DDBJ databases">
        <authorList>
            <person name="Aksoy S."/>
            <person name="Warren W."/>
            <person name="Wilson R.K."/>
        </authorList>
    </citation>
    <scope>NUCLEOTIDE SEQUENCE [LARGE SCALE GENOMIC DNA]</scope>
    <source>
        <strain evidence="4">IAEA</strain>
    </source>
</reference>
<keyword evidence="4" id="KW-1185">Reference proteome</keyword>
<protein>
    <recommendedName>
        <fullName evidence="2">Fibrinogen C-terminal domain-containing protein</fullName>
    </recommendedName>
</protein>
<dbReference type="Gene3D" id="3.90.215.10">
    <property type="entry name" value="Gamma Fibrinogen, chain A, domain 1"/>
    <property type="match status" value="1"/>
</dbReference>
<evidence type="ECO:0000313" key="4">
    <source>
        <dbReference type="Proteomes" id="UP000092460"/>
    </source>
</evidence>
<sequence>MHFSIYAVVILSVGRLRGAKPEEQDMDAEIRDAIEELTESNNHIQMQLNLIQSELEKQSKAIEQMEEHAEDTNDKLETILEQSQEANQKSLEFINELRNNLREITAKINEIAGRNQPNSPVGRFGEPNPSGYSYPKSCADHNSNYCEDETCRIKISRFSTEFLVPCEYDMNGDGWTIVQKRYNGSVDFHRNWVDYKSGFGNVHGEFWIGLDKLHVLTTTQGRQELLVVLENYHGDTKYARYDAFEVGPKSQRYKLKLGAYKGDAGDSLRYHENAGFHTKDNDETKECVKKYKGGWWYKNCLRTNPNGIYYRTEKALFPGTGIYWRSFVDADESLKAIRMMIRPKDP</sequence>
<accession>A0A1B0C0D7</accession>
<dbReference type="Proteomes" id="UP000092460">
    <property type="component" value="Unassembled WGS sequence"/>
</dbReference>
<dbReference type="EMBL" id="JXJN01023548">
    <property type="status" value="NOT_ANNOTATED_CDS"/>
    <property type="molecule type" value="Genomic_DNA"/>
</dbReference>
<evidence type="ECO:0000259" key="2">
    <source>
        <dbReference type="PROSITE" id="PS51406"/>
    </source>
</evidence>
<dbReference type="SMART" id="SM00186">
    <property type="entry name" value="FBG"/>
    <property type="match status" value="1"/>
</dbReference>
<evidence type="ECO:0000256" key="1">
    <source>
        <dbReference type="SAM" id="Coils"/>
    </source>
</evidence>
<dbReference type="PROSITE" id="PS51406">
    <property type="entry name" value="FIBRINOGEN_C_2"/>
    <property type="match status" value="1"/>
</dbReference>
<reference evidence="3" key="2">
    <citation type="submission" date="2020-05" db="UniProtKB">
        <authorList>
            <consortium name="EnsemblMetazoa"/>
        </authorList>
    </citation>
    <scope>IDENTIFICATION</scope>
    <source>
        <strain evidence="3">IAEA</strain>
    </source>
</reference>
<dbReference type="InterPro" id="IPR036056">
    <property type="entry name" value="Fibrinogen-like_C"/>
</dbReference>
<dbReference type="InterPro" id="IPR050373">
    <property type="entry name" value="Fibrinogen_C-term_domain"/>
</dbReference>
<dbReference type="InterPro" id="IPR002181">
    <property type="entry name" value="Fibrinogen_a/b/g_C_dom"/>
</dbReference>
<dbReference type="EnsemblMetazoa" id="GPPI045838-RA">
    <property type="protein sequence ID" value="GPPI045838-PA"/>
    <property type="gene ID" value="GPPI045838"/>
</dbReference>
<feature type="domain" description="Fibrinogen C-terminal" evidence="2">
    <location>
        <begin position="129"/>
        <end position="345"/>
    </location>
</feature>
<dbReference type="SUPFAM" id="SSF56496">
    <property type="entry name" value="Fibrinogen C-terminal domain-like"/>
    <property type="match status" value="1"/>
</dbReference>
<dbReference type="CDD" id="cd00087">
    <property type="entry name" value="FReD"/>
    <property type="match status" value="1"/>
</dbReference>
<name>A0A1B0C0D7_9MUSC</name>
<dbReference type="InterPro" id="IPR014716">
    <property type="entry name" value="Fibrinogen_a/b/g_C_1"/>
</dbReference>